<proteinExistence type="predicted"/>
<dbReference type="AlphaFoldDB" id="A0A518I4L5"/>
<organism evidence="1 2">
    <name type="scientific">Gimesia fumaroli</name>
    <dbReference type="NCBI Taxonomy" id="2527976"/>
    <lineage>
        <taxon>Bacteria</taxon>
        <taxon>Pseudomonadati</taxon>
        <taxon>Planctomycetota</taxon>
        <taxon>Planctomycetia</taxon>
        <taxon>Planctomycetales</taxon>
        <taxon>Planctomycetaceae</taxon>
        <taxon>Gimesia</taxon>
    </lineage>
</organism>
<dbReference type="EMBL" id="CP037452">
    <property type="protein sequence ID" value="QDV48042.1"/>
    <property type="molecule type" value="Genomic_DNA"/>
</dbReference>
<gene>
    <name evidence="1" type="ORF">Enr17x_00510</name>
</gene>
<evidence type="ECO:0000313" key="2">
    <source>
        <dbReference type="Proteomes" id="UP000318313"/>
    </source>
</evidence>
<sequence length="206" mass="24223">MEQIRRGICGYAIKIESIQKINKEEADGYVQLFMEDFIQDDGFHPGDDLPDDYLEYCHCVKTIMQKIFGLSNEIQDEGYTLIRPIEWICELFGTWLDAEVNEMPPVCYLEFKQSKLDDFYKSPFGFPPEEHIGYLTLEEILEERKQLEGCLKETFEEASDVRGMNPQEIAEEKEVWTDLIYPARKSYLNWLDYCLGQGMDLIIIER</sequence>
<keyword evidence="2" id="KW-1185">Reference proteome</keyword>
<dbReference type="KEGG" id="gfm:Enr17x_00510"/>
<dbReference type="Proteomes" id="UP000318313">
    <property type="component" value="Chromosome"/>
</dbReference>
<dbReference type="OrthoDB" id="256894at2"/>
<reference evidence="1 2" key="1">
    <citation type="submission" date="2019-03" db="EMBL/GenBank/DDBJ databases">
        <title>Deep-cultivation of Planctomycetes and their phenomic and genomic characterization uncovers novel biology.</title>
        <authorList>
            <person name="Wiegand S."/>
            <person name="Jogler M."/>
            <person name="Boedeker C."/>
            <person name="Pinto D."/>
            <person name="Vollmers J."/>
            <person name="Rivas-Marin E."/>
            <person name="Kohn T."/>
            <person name="Peeters S.H."/>
            <person name="Heuer A."/>
            <person name="Rast P."/>
            <person name="Oberbeckmann S."/>
            <person name="Bunk B."/>
            <person name="Jeske O."/>
            <person name="Meyerdierks A."/>
            <person name="Storesund J.E."/>
            <person name="Kallscheuer N."/>
            <person name="Luecker S."/>
            <person name="Lage O.M."/>
            <person name="Pohl T."/>
            <person name="Merkel B.J."/>
            <person name="Hornburger P."/>
            <person name="Mueller R.-W."/>
            <person name="Bruemmer F."/>
            <person name="Labrenz M."/>
            <person name="Spormann A.M."/>
            <person name="Op den Camp H."/>
            <person name="Overmann J."/>
            <person name="Amann R."/>
            <person name="Jetten M.S.M."/>
            <person name="Mascher T."/>
            <person name="Medema M.H."/>
            <person name="Devos D.P."/>
            <person name="Kaster A.-K."/>
            <person name="Ovreas L."/>
            <person name="Rohde M."/>
            <person name="Galperin M.Y."/>
            <person name="Jogler C."/>
        </authorList>
    </citation>
    <scope>NUCLEOTIDE SEQUENCE [LARGE SCALE GENOMIC DNA]</scope>
    <source>
        <strain evidence="1 2">Enr17</strain>
    </source>
</reference>
<protein>
    <submittedName>
        <fullName evidence="1">Uncharacterized protein</fullName>
    </submittedName>
</protein>
<evidence type="ECO:0000313" key="1">
    <source>
        <dbReference type="EMBL" id="QDV48042.1"/>
    </source>
</evidence>
<dbReference type="RefSeq" id="WP_145305252.1">
    <property type="nucleotide sequence ID" value="NZ_CP037452.1"/>
</dbReference>
<accession>A0A518I4L5</accession>
<name>A0A518I4L5_9PLAN</name>